<evidence type="ECO:0000256" key="1">
    <source>
        <dbReference type="ARBA" id="ARBA00022691"/>
    </source>
</evidence>
<keyword evidence="2" id="KW-0808">Transferase</keyword>
<dbReference type="InterPro" id="IPR020596">
    <property type="entry name" value="rRNA_Ade_Mease_Trfase_CS"/>
</dbReference>
<gene>
    <name evidence="2" type="ORF">CK620_01580</name>
</gene>
<protein>
    <submittedName>
        <fullName evidence="2">SAM-dependent methyltransferase</fullName>
    </submittedName>
</protein>
<proteinExistence type="predicted"/>
<keyword evidence="2" id="KW-0489">Methyltransferase</keyword>
<dbReference type="SUPFAM" id="SSF53335">
    <property type="entry name" value="S-adenosyl-L-methionine-dependent methyltransferases"/>
    <property type="match status" value="1"/>
</dbReference>
<keyword evidence="1" id="KW-0949">S-adenosyl-L-methionine</keyword>
<dbReference type="Proteomes" id="UP000217999">
    <property type="component" value="Unassembled WGS sequence"/>
</dbReference>
<evidence type="ECO:0000313" key="3">
    <source>
        <dbReference type="Proteomes" id="UP000217999"/>
    </source>
</evidence>
<dbReference type="InterPro" id="IPR029063">
    <property type="entry name" value="SAM-dependent_MTases_sf"/>
</dbReference>
<dbReference type="AlphaFoldDB" id="A0A2A2AEC1"/>
<evidence type="ECO:0000313" key="2">
    <source>
        <dbReference type="EMBL" id="PAT35959.1"/>
    </source>
</evidence>
<name>A0A2A2AEC1_9BURK</name>
<sequence>MTAQKAKVREYRDFFLAWRKNPKAVGALMPSSPALARAITRHVEPGKGPVLELGVGTGVFTRALLARGVAQRDLILVERDAALAKALQQAFPEALVVTDDASRLGRPGPQCHANLPPLSAAVCGLPLLNMGPAQQLRIVRSVFAALQPGKALYLFTYGWHCPVRRKVLERLGIEAQRIDTVMANVPPAHVWRLSSAQIQ</sequence>
<dbReference type="Gene3D" id="3.40.50.150">
    <property type="entry name" value="Vaccinia Virus protein VP39"/>
    <property type="match status" value="1"/>
</dbReference>
<comment type="caution">
    <text evidence="2">The sequence shown here is derived from an EMBL/GenBank/DDBJ whole genome shotgun (WGS) entry which is preliminary data.</text>
</comment>
<dbReference type="RefSeq" id="WP_095548812.1">
    <property type="nucleotide sequence ID" value="NZ_NSJF01000001.1"/>
</dbReference>
<accession>A0A2A2AEC1</accession>
<reference evidence="2 3" key="1">
    <citation type="submission" date="2017-08" db="EMBL/GenBank/DDBJ databases">
        <title>WGS of Clinical strains of the CDC Group NO-1 linked to zoonotic infections in humans.</title>
        <authorList>
            <person name="Bernier A.-M."/>
            <person name="Bernard K."/>
        </authorList>
    </citation>
    <scope>NUCLEOTIDE SEQUENCE [LARGE SCALE GENOMIC DNA]</scope>
    <source>
        <strain evidence="2 3">NML03-0146</strain>
    </source>
</reference>
<dbReference type="PROSITE" id="PS01131">
    <property type="entry name" value="RRNA_A_DIMETH"/>
    <property type="match status" value="1"/>
</dbReference>
<organism evidence="2 3">
    <name type="scientific">Vandammella animalimorsus</name>
    <dbReference type="NCBI Taxonomy" id="2029117"/>
    <lineage>
        <taxon>Bacteria</taxon>
        <taxon>Pseudomonadati</taxon>
        <taxon>Pseudomonadota</taxon>
        <taxon>Betaproteobacteria</taxon>
        <taxon>Burkholderiales</taxon>
        <taxon>Comamonadaceae</taxon>
        <taxon>Vandammella</taxon>
    </lineage>
</organism>
<dbReference type="EMBL" id="NSJF01000001">
    <property type="protein sequence ID" value="PAT35959.1"/>
    <property type="molecule type" value="Genomic_DNA"/>
</dbReference>
<dbReference type="GO" id="GO:0000179">
    <property type="term" value="F:rRNA (adenine-N6,N6-)-dimethyltransferase activity"/>
    <property type="evidence" value="ECO:0007669"/>
    <property type="project" value="InterPro"/>
</dbReference>